<dbReference type="GO" id="GO:0003676">
    <property type="term" value="F:nucleic acid binding"/>
    <property type="evidence" value="ECO:0007669"/>
    <property type="project" value="InterPro"/>
</dbReference>
<dbReference type="InterPro" id="IPR001878">
    <property type="entry name" value="Znf_CCHC"/>
</dbReference>
<sequence length="135" mass="15347">MKELVGETKTCKRAVYVDKKEQSDPSEMKDLLKPLIQRIQQLEKKQEAHMYIGRNYYRGQGRGAYATSNKRGGRGTSYDRGSGSGTSYRGRCDDAPRRSLIPQSMAFDVECYQCHQKGYVMKDCPANAEVICFKC</sequence>
<comment type="caution">
    <text evidence="4">The sequence shown here is derived from an EMBL/GenBank/DDBJ whole genome shotgun (WGS) entry which is preliminary data.</text>
</comment>
<name>A0A9D4LW69_DREPO</name>
<dbReference type="PROSITE" id="PS50158">
    <property type="entry name" value="ZF_CCHC"/>
    <property type="match status" value="1"/>
</dbReference>
<dbReference type="EMBL" id="JAIWYP010000002">
    <property type="protein sequence ID" value="KAH3864867.1"/>
    <property type="molecule type" value="Genomic_DNA"/>
</dbReference>
<keyword evidence="1" id="KW-0863">Zinc-finger</keyword>
<dbReference type="InterPro" id="IPR036875">
    <property type="entry name" value="Znf_CCHC_sf"/>
</dbReference>
<dbReference type="GO" id="GO:0008270">
    <property type="term" value="F:zinc ion binding"/>
    <property type="evidence" value="ECO:0007669"/>
    <property type="project" value="UniProtKB-KW"/>
</dbReference>
<feature type="compositionally biased region" description="Low complexity" evidence="2">
    <location>
        <begin position="76"/>
        <end position="89"/>
    </location>
</feature>
<evidence type="ECO:0000256" key="1">
    <source>
        <dbReference type="PROSITE-ProRule" id="PRU00047"/>
    </source>
</evidence>
<feature type="region of interest" description="Disordered" evidence="2">
    <location>
        <begin position="60"/>
        <end position="95"/>
    </location>
</feature>
<evidence type="ECO:0000259" key="3">
    <source>
        <dbReference type="PROSITE" id="PS50158"/>
    </source>
</evidence>
<keyword evidence="1" id="KW-0479">Metal-binding</keyword>
<keyword evidence="5" id="KW-1185">Reference proteome</keyword>
<feature type="domain" description="CCHC-type" evidence="3">
    <location>
        <begin position="111"/>
        <end position="125"/>
    </location>
</feature>
<evidence type="ECO:0000256" key="2">
    <source>
        <dbReference type="SAM" id="MobiDB-lite"/>
    </source>
</evidence>
<reference evidence="4" key="1">
    <citation type="journal article" date="2019" name="bioRxiv">
        <title>The Genome of the Zebra Mussel, Dreissena polymorpha: A Resource for Invasive Species Research.</title>
        <authorList>
            <person name="McCartney M.A."/>
            <person name="Auch B."/>
            <person name="Kono T."/>
            <person name="Mallez S."/>
            <person name="Zhang Y."/>
            <person name="Obille A."/>
            <person name="Becker A."/>
            <person name="Abrahante J.E."/>
            <person name="Garbe J."/>
            <person name="Badalamenti J.P."/>
            <person name="Herman A."/>
            <person name="Mangelson H."/>
            <person name="Liachko I."/>
            <person name="Sullivan S."/>
            <person name="Sone E.D."/>
            <person name="Koren S."/>
            <person name="Silverstein K.A.T."/>
            <person name="Beckman K.B."/>
            <person name="Gohl D.M."/>
        </authorList>
    </citation>
    <scope>NUCLEOTIDE SEQUENCE</scope>
    <source>
        <strain evidence="4">Duluth1</strain>
        <tissue evidence="4">Whole animal</tissue>
    </source>
</reference>
<evidence type="ECO:0000313" key="4">
    <source>
        <dbReference type="EMBL" id="KAH3864867.1"/>
    </source>
</evidence>
<proteinExistence type="predicted"/>
<gene>
    <name evidence="4" type="ORF">DPMN_027898</name>
</gene>
<keyword evidence="1" id="KW-0862">Zinc</keyword>
<dbReference type="AlphaFoldDB" id="A0A9D4LW69"/>
<protein>
    <recommendedName>
        <fullName evidence="3">CCHC-type domain-containing protein</fullName>
    </recommendedName>
</protein>
<accession>A0A9D4LW69</accession>
<evidence type="ECO:0000313" key="5">
    <source>
        <dbReference type="Proteomes" id="UP000828390"/>
    </source>
</evidence>
<dbReference type="Proteomes" id="UP000828390">
    <property type="component" value="Unassembled WGS sequence"/>
</dbReference>
<dbReference type="Gene3D" id="4.10.60.10">
    <property type="entry name" value="Zinc finger, CCHC-type"/>
    <property type="match status" value="1"/>
</dbReference>
<reference evidence="4" key="2">
    <citation type="submission" date="2020-11" db="EMBL/GenBank/DDBJ databases">
        <authorList>
            <person name="McCartney M.A."/>
            <person name="Auch B."/>
            <person name="Kono T."/>
            <person name="Mallez S."/>
            <person name="Becker A."/>
            <person name="Gohl D.M."/>
            <person name="Silverstein K.A.T."/>
            <person name="Koren S."/>
            <person name="Bechman K.B."/>
            <person name="Herman A."/>
            <person name="Abrahante J.E."/>
            <person name="Garbe J."/>
        </authorList>
    </citation>
    <scope>NUCLEOTIDE SEQUENCE</scope>
    <source>
        <strain evidence="4">Duluth1</strain>
        <tissue evidence="4">Whole animal</tissue>
    </source>
</reference>
<dbReference type="SUPFAM" id="SSF57756">
    <property type="entry name" value="Retrovirus zinc finger-like domains"/>
    <property type="match status" value="1"/>
</dbReference>
<organism evidence="4 5">
    <name type="scientific">Dreissena polymorpha</name>
    <name type="common">Zebra mussel</name>
    <name type="synonym">Mytilus polymorpha</name>
    <dbReference type="NCBI Taxonomy" id="45954"/>
    <lineage>
        <taxon>Eukaryota</taxon>
        <taxon>Metazoa</taxon>
        <taxon>Spiralia</taxon>
        <taxon>Lophotrochozoa</taxon>
        <taxon>Mollusca</taxon>
        <taxon>Bivalvia</taxon>
        <taxon>Autobranchia</taxon>
        <taxon>Heteroconchia</taxon>
        <taxon>Euheterodonta</taxon>
        <taxon>Imparidentia</taxon>
        <taxon>Neoheterodontei</taxon>
        <taxon>Myida</taxon>
        <taxon>Dreissenoidea</taxon>
        <taxon>Dreissenidae</taxon>
        <taxon>Dreissena</taxon>
    </lineage>
</organism>